<gene>
    <name evidence="3" type="ORF">CG50_12255</name>
</gene>
<keyword evidence="1" id="KW-0378">Hydrolase</keyword>
<feature type="domain" description="Isochorismatase-like" evidence="2">
    <location>
        <begin position="8"/>
        <end position="147"/>
    </location>
</feature>
<dbReference type="InterPro" id="IPR050272">
    <property type="entry name" value="Isochorismatase-like_hydrls"/>
</dbReference>
<dbReference type="Gene3D" id="3.40.50.850">
    <property type="entry name" value="Isochorismatase-like"/>
    <property type="match status" value="1"/>
</dbReference>
<dbReference type="AlphaFoldDB" id="A0A086Y3W1"/>
<dbReference type="Proteomes" id="UP000028824">
    <property type="component" value="Unassembled WGS sequence"/>
</dbReference>
<dbReference type="PANTHER" id="PTHR43540">
    <property type="entry name" value="PEROXYUREIDOACRYLATE/UREIDOACRYLATE AMIDOHYDROLASE-RELATED"/>
    <property type="match status" value="1"/>
</dbReference>
<proteinExistence type="predicted"/>
<evidence type="ECO:0000256" key="1">
    <source>
        <dbReference type="ARBA" id="ARBA00022801"/>
    </source>
</evidence>
<keyword evidence="4" id="KW-1185">Reference proteome</keyword>
<dbReference type="Pfam" id="PF00857">
    <property type="entry name" value="Isochorismatase"/>
    <property type="match status" value="1"/>
</dbReference>
<protein>
    <submittedName>
        <fullName evidence="3">Isochorismatase</fullName>
    </submittedName>
</protein>
<dbReference type="SUPFAM" id="SSF52499">
    <property type="entry name" value="Isochorismatase-like hydrolases"/>
    <property type="match status" value="1"/>
</dbReference>
<dbReference type="PANTHER" id="PTHR43540:SF1">
    <property type="entry name" value="ISOCHORISMATASE HYDROLASE"/>
    <property type="match status" value="1"/>
</dbReference>
<dbReference type="STRING" id="1105367.CG50_12255"/>
<name>A0A086Y3W1_9RHOB</name>
<organism evidence="3 4">
    <name type="scientific">Paenirhodobacter enshiensis</name>
    <dbReference type="NCBI Taxonomy" id="1105367"/>
    <lineage>
        <taxon>Bacteria</taxon>
        <taxon>Pseudomonadati</taxon>
        <taxon>Pseudomonadota</taxon>
        <taxon>Alphaproteobacteria</taxon>
        <taxon>Rhodobacterales</taxon>
        <taxon>Rhodobacter group</taxon>
        <taxon>Paenirhodobacter</taxon>
    </lineage>
</organism>
<comment type="caution">
    <text evidence="3">The sequence shown here is derived from an EMBL/GenBank/DDBJ whole genome shotgun (WGS) entry which is preliminary data.</text>
</comment>
<evidence type="ECO:0000259" key="2">
    <source>
        <dbReference type="Pfam" id="PF00857"/>
    </source>
</evidence>
<dbReference type="InterPro" id="IPR000868">
    <property type="entry name" value="Isochorismatase-like_dom"/>
</dbReference>
<evidence type="ECO:0000313" key="4">
    <source>
        <dbReference type="Proteomes" id="UP000028824"/>
    </source>
</evidence>
<dbReference type="OrthoDB" id="8477867at2"/>
<dbReference type="GO" id="GO:0016787">
    <property type="term" value="F:hydrolase activity"/>
    <property type="evidence" value="ECO:0007669"/>
    <property type="project" value="UniProtKB-KW"/>
</dbReference>
<sequence length="184" mass="19148">MKPDPAKTLVIIDMQTEMQRRIDAGLDCVNPEAGDRIATLAAAFRAAGLPVVHVRHRSDDPTAAFHPGNPLAAPLPCAEALPGEPVFTKTTSSAFASTGMAGWLRERGIGDLVVAGAVAGFCVNTTVRQGCDLGFRMTVARDAVLGFGLGEGQPDAATIFEVTMGLLAADFATVAESATILQRV</sequence>
<reference evidence="3 4" key="1">
    <citation type="submission" date="2014-03" db="EMBL/GenBank/DDBJ databases">
        <title>Genome of Paenirhodobacter enshiensis DW2-9.</title>
        <authorList>
            <person name="Wang D."/>
            <person name="Wang G."/>
        </authorList>
    </citation>
    <scope>NUCLEOTIDE SEQUENCE [LARGE SCALE GENOMIC DNA]</scope>
    <source>
        <strain evidence="3 4">DW2-9</strain>
    </source>
</reference>
<dbReference type="eggNOG" id="COG1335">
    <property type="taxonomic scope" value="Bacteria"/>
</dbReference>
<dbReference type="InterPro" id="IPR036380">
    <property type="entry name" value="Isochorismatase-like_sf"/>
</dbReference>
<accession>A0A086Y3W1</accession>
<evidence type="ECO:0000313" key="3">
    <source>
        <dbReference type="EMBL" id="KFI28961.1"/>
    </source>
</evidence>
<dbReference type="EMBL" id="JFZB01000005">
    <property type="protein sequence ID" value="KFI28961.1"/>
    <property type="molecule type" value="Genomic_DNA"/>
</dbReference>